<keyword evidence="3" id="KW-1185">Reference proteome</keyword>
<organism evidence="2 3">
    <name type="scientific">Liquorilactobacillus sucicola DSM 21376 = JCM 15457</name>
    <dbReference type="NCBI Taxonomy" id="1423806"/>
    <lineage>
        <taxon>Bacteria</taxon>
        <taxon>Bacillati</taxon>
        <taxon>Bacillota</taxon>
        <taxon>Bacilli</taxon>
        <taxon>Lactobacillales</taxon>
        <taxon>Lactobacillaceae</taxon>
        <taxon>Liquorilactobacillus</taxon>
    </lineage>
</organism>
<feature type="compositionally biased region" description="Low complexity" evidence="1">
    <location>
        <begin position="210"/>
        <end position="222"/>
    </location>
</feature>
<protein>
    <submittedName>
        <fullName evidence="2">Uncharacterized protein</fullName>
    </submittedName>
</protein>
<proteinExistence type="predicted"/>
<reference evidence="2 3" key="1">
    <citation type="journal article" date="2015" name="Genome Announc.">
        <title>Expanding the biotechnology potential of lactobacilli through comparative genomics of 213 strains and associated genera.</title>
        <authorList>
            <person name="Sun Z."/>
            <person name="Harris H.M."/>
            <person name="McCann A."/>
            <person name="Guo C."/>
            <person name="Argimon S."/>
            <person name="Zhang W."/>
            <person name="Yang X."/>
            <person name="Jeffery I.B."/>
            <person name="Cooney J.C."/>
            <person name="Kagawa T.F."/>
            <person name="Liu W."/>
            <person name="Song Y."/>
            <person name="Salvetti E."/>
            <person name="Wrobel A."/>
            <person name="Rasinkangas P."/>
            <person name="Parkhill J."/>
            <person name="Rea M.C."/>
            <person name="O'Sullivan O."/>
            <person name="Ritari J."/>
            <person name="Douillard F.P."/>
            <person name="Paul Ross R."/>
            <person name="Yang R."/>
            <person name="Briner A.E."/>
            <person name="Felis G.E."/>
            <person name="de Vos W.M."/>
            <person name="Barrangou R."/>
            <person name="Klaenhammer T.R."/>
            <person name="Caufield P.W."/>
            <person name="Cui Y."/>
            <person name="Zhang H."/>
            <person name="O'Toole P.W."/>
        </authorList>
    </citation>
    <scope>NUCLEOTIDE SEQUENCE [LARGE SCALE GENOMIC DNA]</scope>
    <source>
        <strain evidence="2 3">DSM 21376</strain>
    </source>
</reference>
<evidence type="ECO:0000313" key="2">
    <source>
        <dbReference type="EMBL" id="KRN06988.1"/>
    </source>
</evidence>
<feature type="region of interest" description="Disordered" evidence="1">
    <location>
        <begin position="195"/>
        <end position="237"/>
    </location>
</feature>
<name>A0A0R2E2Q2_9LACO</name>
<dbReference type="PATRIC" id="fig|1423806.3.peg.561"/>
<gene>
    <name evidence="2" type="ORF">FD15_GL000551</name>
</gene>
<dbReference type="Proteomes" id="UP000050961">
    <property type="component" value="Unassembled WGS sequence"/>
</dbReference>
<dbReference type="AlphaFoldDB" id="A0A0R2E2Q2"/>
<comment type="caution">
    <text evidence="2">The sequence shown here is derived from an EMBL/GenBank/DDBJ whole genome shotgun (WGS) entry which is preliminary data.</text>
</comment>
<evidence type="ECO:0000256" key="1">
    <source>
        <dbReference type="SAM" id="MobiDB-lite"/>
    </source>
</evidence>
<dbReference type="EMBL" id="AYZF01000008">
    <property type="protein sequence ID" value="KRN06988.1"/>
    <property type="molecule type" value="Genomic_DNA"/>
</dbReference>
<dbReference type="eggNOG" id="ENOG5033C2F">
    <property type="taxonomic scope" value="Bacteria"/>
</dbReference>
<evidence type="ECO:0000313" key="3">
    <source>
        <dbReference type="Proteomes" id="UP000050961"/>
    </source>
</evidence>
<dbReference type="STRING" id="1423806.FD15_GL000551"/>
<feature type="compositionally biased region" description="Basic and acidic residues" evidence="1">
    <location>
        <begin position="227"/>
        <end position="237"/>
    </location>
</feature>
<accession>A0A0R2E2Q2</accession>
<sequence length="277" mass="31301">MWLIAALVIAIIFVGYGYTKHIETAQYYRNSFQQGERAIKAAKYRAAEEHFRNAQKRKANSDIASDYVKQIQQYRAGLQASKQGRYDDAKAAFNEAAGSENGSPILVRRASAKETELGEAMRELKIFQKNYKKARILSSNYEYTASNMKLATILGYGNIDKPYYDEVYRKAVKLEAYNNRILASLGYRTATATDSSSYEKPILPSDETNGPPQSSGPGDQSSINDRPITKEQIKRARRDIASQGIDVAAFRDHDVKEVIQRARNNQMTVKEVAREFK</sequence>